<dbReference type="GO" id="GO:0005789">
    <property type="term" value="C:endoplasmic reticulum membrane"/>
    <property type="evidence" value="ECO:0007669"/>
    <property type="project" value="UniProtKB-SubCell"/>
</dbReference>
<name>A0A067T064_GALM3</name>
<dbReference type="STRING" id="685588.A0A067T064"/>
<evidence type="ECO:0000256" key="2">
    <source>
        <dbReference type="ARBA" id="ARBA00022692"/>
    </source>
</evidence>
<sequence length="664" mass="72023">MESTKSVHFTLSGPPSEASSRSSSPAPSSPTLSGPPFYQNGFSSDYHDTKLKYNLLDDDDTPEQQRKDVYDSTLSWWRAGLRRKLVATVQWESRLIAKMQDKIRTPWLDAYFVYTSTLGTHTFFMTLLPALFFFGYDELGRGLLIILGLGIYVSSVVKDLFCAPRPFAPPVTRLTIGSHHLEYGFPSTHSTNSVSIALFFFAHIHRLANTPLPMPDTIISSLTNNTSSIPLTNSTTTIVDALTSTDSSLTEYIISPQLFTILNVILFIYAFSVVFGRLYTAMHSFTDCIMGILLGTGIWWGHSSWAGMPYLISPHNPLNYVLASLGFGAQHSSGSLLVHFGQGLGAGRWVDNWLVRGGWEIPLILIPLCLLAVHHHPQPVDDCPCFEDAIAILSVVLGALVSHWAMLYIQAGSAFTAPVIMAGSGWSFEMGEWVQVERGWNDILLWWTMATIKMAVGIIIIFTWRLLAKSTLHLILPPTFRLLARAFRLPHRRFYTPATEYKSVPSEFHSAGEGGGFGLHPIPSVIDLPSTGGVNIEVGGIGSGVKGVSNFHPSDGYGGRDLKMRAGNGNGNGHGNGNGNGGQNGLYSLGNANGNGVKNRNGNAGVASDKERTGKDGQATGVTHYDADVLTKVIVYAGIAVLATEALPLAFDMLGWGVKSSIAG</sequence>
<keyword evidence="5 9" id="KW-1133">Transmembrane helix</keyword>
<evidence type="ECO:0000256" key="4">
    <source>
        <dbReference type="ARBA" id="ARBA00022824"/>
    </source>
</evidence>
<organism evidence="11 12">
    <name type="scientific">Galerina marginata (strain CBS 339.88)</name>
    <dbReference type="NCBI Taxonomy" id="685588"/>
    <lineage>
        <taxon>Eukaryota</taxon>
        <taxon>Fungi</taxon>
        <taxon>Dikarya</taxon>
        <taxon>Basidiomycota</taxon>
        <taxon>Agaricomycotina</taxon>
        <taxon>Agaricomycetes</taxon>
        <taxon>Agaricomycetidae</taxon>
        <taxon>Agaricales</taxon>
        <taxon>Agaricineae</taxon>
        <taxon>Strophariaceae</taxon>
        <taxon>Galerina</taxon>
    </lineage>
</organism>
<comment type="similarity">
    <text evidence="7">Belongs to the type 2 lipid phosphate phosphatase family.</text>
</comment>
<evidence type="ECO:0000256" key="9">
    <source>
        <dbReference type="SAM" id="Phobius"/>
    </source>
</evidence>
<feature type="domain" description="Phosphatidic acid phosphatase type 2/haloperoxidase" evidence="10">
    <location>
        <begin position="143"/>
        <end position="305"/>
    </location>
</feature>
<protein>
    <recommendedName>
        <fullName evidence="10">Phosphatidic acid phosphatase type 2/haloperoxidase domain-containing protein</fullName>
    </recommendedName>
</protein>
<keyword evidence="3" id="KW-0378">Hydrolase</keyword>
<dbReference type="PANTHER" id="PTHR14969">
    <property type="entry name" value="SPHINGOSINE-1-PHOSPHATE PHOSPHOHYDROLASE"/>
    <property type="match status" value="1"/>
</dbReference>
<proteinExistence type="inferred from homology"/>
<evidence type="ECO:0000256" key="5">
    <source>
        <dbReference type="ARBA" id="ARBA00022989"/>
    </source>
</evidence>
<feature type="transmembrane region" description="Helical" evidence="9">
    <location>
        <begin position="258"/>
        <end position="279"/>
    </location>
</feature>
<evidence type="ECO:0000313" key="11">
    <source>
        <dbReference type="EMBL" id="KDR76501.1"/>
    </source>
</evidence>
<dbReference type="InterPro" id="IPR036938">
    <property type="entry name" value="PAP2/HPO_sf"/>
</dbReference>
<dbReference type="GO" id="GO:0042392">
    <property type="term" value="F:sphingosine-1-phosphate phosphatase activity"/>
    <property type="evidence" value="ECO:0007669"/>
    <property type="project" value="TreeGrafter"/>
</dbReference>
<evidence type="ECO:0000313" key="12">
    <source>
        <dbReference type="Proteomes" id="UP000027222"/>
    </source>
</evidence>
<dbReference type="OrthoDB" id="301434at2759"/>
<feature type="transmembrane region" description="Helical" evidence="9">
    <location>
        <begin position="385"/>
        <end position="409"/>
    </location>
</feature>
<gene>
    <name evidence="11" type="ORF">GALMADRAFT_120678</name>
</gene>
<feature type="region of interest" description="Disordered" evidence="8">
    <location>
        <begin position="1"/>
        <end position="43"/>
    </location>
</feature>
<evidence type="ECO:0000256" key="1">
    <source>
        <dbReference type="ARBA" id="ARBA00004477"/>
    </source>
</evidence>
<feature type="transmembrane region" description="Helical" evidence="9">
    <location>
        <begin position="443"/>
        <end position="467"/>
    </location>
</feature>
<reference evidence="12" key="1">
    <citation type="journal article" date="2014" name="Proc. Natl. Acad. Sci. U.S.A.">
        <title>Extensive sampling of basidiomycete genomes demonstrates inadequacy of the white-rot/brown-rot paradigm for wood decay fungi.</title>
        <authorList>
            <person name="Riley R."/>
            <person name="Salamov A.A."/>
            <person name="Brown D.W."/>
            <person name="Nagy L.G."/>
            <person name="Floudas D."/>
            <person name="Held B.W."/>
            <person name="Levasseur A."/>
            <person name="Lombard V."/>
            <person name="Morin E."/>
            <person name="Otillar R."/>
            <person name="Lindquist E.A."/>
            <person name="Sun H."/>
            <person name="LaButti K.M."/>
            <person name="Schmutz J."/>
            <person name="Jabbour D."/>
            <person name="Luo H."/>
            <person name="Baker S.E."/>
            <person name="Pisabarro A.G."/>
            <person name="Walton J.D."/>
            <person name="Blanchette R.A."/>
            <person name="Henrissat B."/>
            <person name="Martin F."/>
            <person name="Cullen D."/>
            <person name="Hibbett D.S."/>
            <person name="Grigoriev I.V."/>
        </authorList>
    </citation>
    <scope>NUCLEOTIDE SEQUENCE [LARGE SCALE GENOMIC DNA]</scope>
    <source>
        <strain evidence="12">CBS 339.88</strain>
    </source>
</reference>
<evidence type="ECO:0000256" key="7">
    <source>
        <dbReference type="ARBA" id="ARBA00038324"/>
    </source>
</evidence>
<evidence type="ECO:0000256" key="3">
    <source>
        <dbReference type="ARBA" id="ARBA00022801"/>
    </source>
</evidence>
<dbReference type="Gene3D" id="1.20.144.10">
    <property type="entry name" value="Phosphatidic acid phosphatase type 2/haloperoxidase"/>
    <property type="match status" value="1"/>
</dbReference>
<dbReference type="Proteomes" id="UP000027222">
    <property type="component" value="Unassembled WGS sequence"/>
</dbReference>
<dbReference type="Pfam" id="PF01569">
    <property type="entry name" value="PAP2"/>
    <property type="match status" value="1"/>
</dbReference>
<dbReference type="PANTHER" id="PTHR14969:SF28">
    <property type="entry name" value="DIHYDROSPHINGOSINE 1-PHOSPHATE PHOSPHATASE LCB3-RELATED"/>
    <property type="match status" value="1"/>
</dbReference>
<feature type="compositionally biased region" description="Low complexity" evidence="8">
    <location>
        <begin position="11"/>
        <end position="36"/>
    </location>
</feature>
<keyword evidence="12" id="KW-1185">Reference proteome</keyword>
<keyword evidence="2 9" id="KW-0812">Transmembrane</keyword>
<evidence type="ECO:0000259" key="10">
    <source>
        <dbReference type="Pfam" id="PF01569"/>
    </source>
</evidence>
<evidence type="ECO:0000256" key="8">
    <source>
        <dbReference type="SAM" id="MobiDB-lite"/>
    </source>
</evidence>
<dbReference type="SUPFAM" id="SSF48317">
    <property type="entry name" value="Acid phosphatase/Vanadium-dependent haloperoxidase"/>
    <property type="match status" value="1"/>
</dbReference>
<dbReference type="EMBL" id="KL142378">
    <property type="protein sequence ID" value="KDR76501.1"/>
    <property type="molecule type" value="Genomic_DNA"/>
</dbReference>
<feature type="transmembrane region" description="Helical" evidence="9">
    <location>
        <begin position="291"/>
        <end position="312"/>
    </location>
</feature>
<evidence type="ECO:0000256" key="6">
    <source>
        <dbReference type="ARBA" id="ARBA00023136"/>
    </source>
</evidence>
<accession>A0A067T064</accession>
<comment type="subcellular location">
    <subcellularLocation>
        <location evidence="1">Endoplasmic reticulum membrane</location>
        <topology evidence="1">Multi-pass membrane protein</topology>
    </subcellularLocation>
</comment>
<keyword evidence="4" id="KW-0256">Endoplasmic reticulum</keyword>
<dbReference type="HOGENOM" id="CLU_019266_1_0_1"/>
<dbReference type="InterPro" id="IPR000326">
    <property type="entry name" value="PAP2/HPO"/>
</dbReference>
<feature type="transmembrane region" description="Helical" evidence="9">
    <location>
        <begin position="353"/>
        <end position="373"/>
    </location>
</feature>
<keyword evidence="6 9" id="KW-0472">Membrane</keyword>
<dbReference type="AlphaFoldDB" id="A0A067T064"/>
<feature type="transmembrane region" description="Helical" evidence="9">
    <location>
        <begin position="111"/>
        <end position="136"/>
    </location>
</feature>